<feature type="domain" description="PP4R3 EVH1-like" evidence="5">
    <location>
        <begin position="6"/>
        <end position="110"/>
    </location>
</feature>
<name>A0A9P6KF35_9FUNG</name>
<feature type="region of interest" description="Disordered" evidence="3">
    <location>
        <begin position="684"/>
        <end position="920"/>
    </location>
</feature>
<evidence type="ECO:0000256" key="3">
    <source>
        <dbReference type="SAM" id="MobiDB-lite"/>
    </source>
</evidence>
<evidence type="ECO:0000256" key="2">
    <source>
        <dbReference type="ARBA" id="ARBA00023242"/>
    </source>
</evidence>
<feature type="compositionally biased region" description="Acidic residues" evidence="3">
    <location>
        <begin position="769"/>
        <end position="780"/>
    </location>
</feature>
<dbReference type="Gene3D" id="1.25.10.10">
    <property type="entry name" value="Leucine-rich Repeat Variant"/>
    <property type="match status" value="1"/>
</dbReference>
<comment type="caution">
    <text evidence="6">The sequence shown here is derived from an EMBL/GenBank/DDBJ whole genome shotgun (WGS) entry which is preliminary data.</text>
</comment>
<dbReference type="GO" id="GO:0072542">
    <property type="term" value="F:protein phosphatase activator activity"/>
    <property type="evidence" value="ECO:0007669"/>
    <property type="project" value="TreeGrafter"/>
</dbReference>
<dbReference type="PANTHER" id="PTHR23318:SF0">
    <property type="entry name" value="SERINE_THREONINE-PROTEIN PHOSPHATASE 4 REGULATORY SUBUNIT 3"/>
    <property type="match status" value="1"/>
</dbReference>
<dbReference type="Pfam" id="PF22972">
    <property type="entry name" value="EVH1_PP4R3"/>
    <property type="match status" value="1"/>
</dbReference>
<dbReference type="SUPFAM" id="SSF48371">
    <property type="entry name" value="ARM repeat"/>
    <property type="match status" value="1"/>
</dbReference>
<feature type="compositionally biased region" description="Basic and acidic residues" evidence="3">
    <location>
        <begin position="781"/>
        <end position="791"/>
    </location>
</feature>
<dbReference type="InterPro" id="IPR055236">
    <property type="entry name" value="EVH1_PP4R3"/>
</dbReference>
<dbReference type="EMBL" id="JAABOA010001065">
    <property type="protein sequence ID" value="KAF9582402.1"/>
    <property type="molecule type" value="Genomic_DNA"/>
</dbReference>
<feature type="compositionally biased region" description="Low complexity" evidence="3">
    <location>
        <begin position="840"/>
        <end position="852"/>
    </location>
</feature>
<reference evidence="6" key="1">
    <citation type="journal article" date="2020" name="Fungal Divers.">
        <title>Resolving the Mortierellaceae phylogeny through synthesis of multi-gene phylogenetics and phylogenomics.</title>
        <authorList>
            <person name="Vandepol N."/>
            <person name="Liber J."/>
            <person name="Desiro A."/>
            <person name="Na H."/>
            <person name="Kennedy M."/>
            <person name="Barry K."/>
            <person name="Grigoriev I.V."/>
            <person name="Miller A.N."/>
            <person name="O'Donnell K."/>
            <person name="Stajich J.E."/>
            <person name="Bonito G."/>
        </authorList>
    </citation>
    <scope>NUCLEOTIDE SEQUENCE</scope>
    <source>
        <strain evidence="6">KOD1015</strain>
    </source>
</reference>
<dbReference type="GO" id="GO:0030289">
    <property type="term" value="C:protein phosphatase 4 complex"/>
    <property type="evidence" value="ECO:0007669"/>
    <property type="project" value="TreeGrafter"/>
</dbReference>
<feature type="compositionally biased region" description="Low complexity" evidence="3">
    <location>
        <begin position="861"/>
        <end position="885"/>
    </location>
</feature>
<dbReference type="InterPro" id="IPR011993">
    <property type="entry name" value="PH-like_dom_sf"/>
</dbReference>
<feature type="compositionally biased region" description="Acidic residues" evidence="3">
    <location>
        <begin position="721"/>
        <end position="733"/>
    </location>
</feature>
<feature type="domain" description="Serine/threonine-protein phosphatase 4 regulatory subunit 3-like central" evidence="4">
    <location>
        <begin position="142"/>
        <end position="640"/>
    </location>
</feature>
<dbReference type="InterPro" id="IPR016024">
    <property type="entry name" value="ARM-type_fold"/>
</dbReference>
<evidence type="ECO:0000259" key="4">
    <source>
        <dbReference type="Pfam" id="PF04802"/>
    </source>
</evidence>
<protein>
    <submittedName>
        <fullName evidence="6">Platinum sensitivity protein</fullName>
    </submittedName>
</protein>
<dbReference type="InterPro" id="IPR006887">
    <property type="entry name" value="P4R3-like_central_dom"/>
</dbReference>
<feature type="compositionally biased region" description="Acidic residues" evidence="3">
    <location>
        <begin position="684"/>
        <end position="705"/>
    </location>
</feature>
<dbReference type="InterPro" id="IPR011989">
    <property type="entry name" value="ARM-like"/>
</dbReference>
<dbReference type="PANTHER" id="PTHR23318">
    <property type="entry name" value="ATP SYNTHASE GAMMA-RELATED"/>
    <property type="match status" value="1"/>
</dbReference>
<feature type="compositionally biased region" description="Basic and acidic residues" evidence="3">
    <location>
        <begin position="734"/>
        <end position="743"/>
    </location>
</feature>
<dbReference type="OrthoDB" id="27483at2759"/>
<proteinExistence type="predicted"/>
<dbReference type="Gene3D" id="2.30.29.30">
    <property type="entry name" value="Pleckstrin-homology domain (PH domain)/Phosphotyrosine-binding domain (PTB)"/>
    <property type="match status" value="1"/>
</dbReference>
<sequence length="920" mass="103815">MDPLLRMRVKVYRLTNGTDWIDQGTGHCSCEINADKSEGALLVHSEEDEDRIILNSRIKTSEGEGEDPYQRQQETLIVWTEDDGVDLALSFQEAEGCAEIWESIAEVQQRYNQVLFDDSPDINGIGNGEFTLPDPDINNLAEIEQLIKEAHGTIHDKERLAAFVILHNYVDKLVPMFETCEDLESMAELHILHRIMIGIITLNDIPILQYILKDEVFFNCLGMLEYEPELDDKKEDYREFLTKRAKFKQVVPISDRDVEQKIHHAFRLHFLRDTVLARVLDDGLSTALTTLIFYHNMDIVTYIHQDRVFLKELFDILENEGETTERKRDVVLFVQQFCSIAKGLQQSARISLYRTLTQTGLFKVLEFALADSQSDIRTAGAEIMLLTIEHDPNVVRSHIVKQVGAKAPNQLMDIILDLFLKEVDMGIKLQFSEVIRLLLDTNSNQNEVGMPTVLDPIPNMDPEADKFLDILYSPPVFLNKFVSPLLELEEGVSAFSRPMATTCENICQILSFMVRHHAFRSKYYVLSSGIVPKVCLLFKNRDQHLRLSALRFFRTCIGLNDEFYHRYLIKNNLIQHIVELLLATGNKNNLLNSACIEFFEFIRSENIKSLITHVVPAHGEKLRCIEYVTTFKSLIRRYEQLQDSSRADSETDDAVTSTGDSRSLTQKGVYGWMSSTVDEVEEAYFNDSEEEDEVPDDEGKEDDPPMSDWRRRTKPVVSVEHDDDSLSDEEEESADHLGMDDTTRIISGTPRAPSPPPPILPLRRKLVDYGEDDDDSDEDSVFTRHVSDTTKKAAGPTKTLTSDPDQPPEKRPKLGSESENSNSSGDESMQPSVHNDQESDASGSSGLGLAADPTPMDVMAEGRSSSDSGCESGSESEGNHSSGVSQDHHVSPTSSQASQDEKKALTTNTSTTTTPIKFKL</sequence>
<feature type="region of interest" description="Disordered" evidence="3">
    <location>
        <begin position="642"/>
        <end position="662"/>
    </location>
</feature>
<dbReference type="SUPFAM" id="SSF50729">
    <property type="entry name" value="PH domain-like"/>
    <property type="match status" value="1"/>
</dbReference>
<dbReference type="AlphaFoldDB" id="A0A9P6KF35"/>
<evidence type="ECO:0000313" key="6">
    <source>
        <dbReference type="EMBL" id="KAF9582402.1"/>
    </source>
</evidence>
<dbReference type="Proteomes" id="UP000780801">
    <property type="component" value="Unassembled WGS sequence"/>
</dbReference>
<feature type="compositionally biased region" description="Basic and acidic residues" evidence="3">
    <location>
        <begin position="807"/>
        <end position="816"/>
    </location>
</feature>
<dbReference type="GO" id="GO:0005654">
    <property type="term" value="C:nucleoplasm"/>
    <property type="evidence" value="ECO:0007669"/>
    <property type="project" value="TreeGrafter"/>
</dbReference>
<organism evidence="6 7">
    <name type="scientific">Lunasporangiospora selenospora</name>
    <dbReference type="NCBI Taxonomy" id="979761"/>
    <lineage>
        <taxon>Eukaryota</taxon>
        <taxon>Fungi</taxon>
        <taxon>Fungi incertae sedis</taxon>
        <taxon>Mucoromycota</taxon>
        <taxon>Mortierellomycotina</taxon>
        <taxon>Mortierellomycetes</taxon>
        <taxon>Mortierellales</taxon>
        <taxon>Mortierellaceae</taxon>
        <taxon>Lunasporangiospora</taxon>
    </lineage>
</organism>
<feature type="non-terminal residue" evidence="6">
    <location>
        <position position="1"/>
    </location>
</feature>
<accession>A0A9P6KF35</accession>
<evidence type="ECO:0000256" key="1">
    <source>
        <dbReference type="ARBA" id="ARBA00004123"/>
    </source>
</evidence>
<keyword evidence="7" id="KW-1185">Reference proteome</keyword>
<dbReference type="GO" id="GO:0006974">
    <property type="term" value="P:DNA damage response"/>
    <property type="evidence" value="ECO:0007669"/>
    <property type="project" value="TreeGrafter"/>
</dbReference>
<gene>
    <name evidence="6" type="primary">PSY2</name>
    <name evidence="6" type="ORF">BGW38_000252</name>
</gene>
<evidence type="ECO:0000259" key="5">
    <source>
        <dbReference type="Pfam" id="PF22972"/>
    </source>
</evidence>
<keyword evidence="2" id="KW-0539">Nucleus</keyword>
<dbReference type="InterPro" id="IPR051137">
    <property type="entry name" value="PP4R3-like"/>
</dbReference>
<evidence type="ECO:0000313" key="7">
    <source>
        <dbReference type="Proteomes" id="UP000780801"/>
    </source>
</evidence>
<dbReference type="Pfam" id="PF04802">
    <property type="entry name" value="PP4R3"/>
    <property type="match status" value="1"/>
</dbReference>
<comment type="subcellular location">
    <subcellularLocation>
        <location evidence="1">Nucleus</location>
    </subcellularLocation>
</comment>
<feature type="compositionally biased region" description="Low complexity" evidence="3">
    <location>
        <begin position="817"/>
        <end position="828"/>
    </location>
</feature>